<evidence type="ECO:0008006" key="3">
    <source>
        <dbReference type="Google" id="ProtNLM"/>
    </source>
</evidence>
<accession>A0A7W5AUX7</accession>
<dbReference type="RefSeq" id="WP_183597928.1">
    <property type="nucleotide sequence ID" value="NZ_JACHXK010000002.1"/>
</dbReference>
<dbReference type="Pfam" id="PF09388">
    <property type="entry name" value="SpoOE-like"/>
    <property type="match status" value="1"/>
</dbReference>
<evidence type="ECO:0000313" key="1">
    <source>
        <dbReference type="EMBL" id="MBB3109132.1"/>
    </source>
</evidence>
<sequence length="57" mass="6937">MRFRHLEEKIETMRLFMNIAAAHSTYSDVLKISQRLDELINEFYRDKERSAEAYLKK</sequence>
<dbReference type="InterPro" id="IPR036638">
    <property type="entry name" value="HLH_DNA-bd_sf"/>
</dbReference>
<dbReference type="InterPro" id="IPR018540">
    <property type="entry name" value="Spo0E-like"/>
</dbReference>
<dbReference type="InterPro" id="IPR037208">
    <property type="entry name" value="Spo0E-like_sf"/>
</dbReference>
<dbReference type="GO" id="GO:0046983">
    <property type="term" value="F:protein dimerization activity"/>
    <property type="evidence" value="ECO:0007669"/>
    <property type="project" value="InterPro"/>
</dbReference>
<reference evidence="1 2" key="1">
    <citation type="submission" date="2020-08" db="EMBL/GenBank/DDBJ databases">
        <title>Genomic Encyclopedia of Type Strains, Phase III (KMG-III): the genomes of soil and plant-associated and newly described type strains.</title>
        <authorList>
            <person name="Whitman W."/>
        </authorList>
    </citation>
    <scope>NUCLEOTIDE SEQUENCE [LARGE SCALE GENOMIC DNA]</scope>
    <source>
        <strain evidence="1 2">CECT 5862</strain>
    </source>
</reference>
<dbReference type="Gene3D" id="4.10.280.10">
    <property type="entry name" value="Helix-loop-helix DNA-binding domain"/>
    <property type="match status" value="1"/>
</dbReference>
<organism evidence="1 2">
    <name type="scientific">Paenibacillus phyllosphaerae</name>
    <dbReference type="NCBI Taxonomy" id="274593"/>
    <lineage>
        <taxon>Bacteria</taxon>
        <taxon>Bacillati</taxon>
        <taxon>Bacillota</taxon>
        <taxon>Bacilli</taxon>
        <taxon>Bacillales</taxon>
        <taxon>Paenibacillaceae</taxon>
        <taxon>Paenibacillus</taxon>
    </lineage>
</organism>
<proteinExistence type="predicted"/>
<dbReference type="EMBL" id="JACHXK010000002">
    <property type="protein sequence ID" value="MBB3109132.1"/>
    <property type="molecule type" value="Genomic_DNA"/>
</dbReference>
<dbReference type="AlphaFoldDB" id="A0A7W5AUX7"/>
<protein>
    <recommendedName>
        <fullName evidence="3">Spo0E like sporulation regulatory protein</fullName>
    </recommendedName>
</protein>
<keyword evidence="2" id="KW-1185">Reference proteome</keyword>
<dbReference type="Proteomes" id="UP000570361">
    <property type="component" value="Unassembled WGS sequence"/>
</dbReference>
<evidence type="ECO:0000313" key="2">
    <source>
        <dbReference type="Proteomes" id="UP000570361"/>
    </source>
</evidence>
<dbReference type="GO" id="GO:0043937">
    <property type="term" value="P:regulation of sporulation"/>
    <property type="evidence" value="ECO:0007669"/>
    <property type="project" value="InterPro"/>
</dbReference>
<dbReference type="SUPFAM" id="SSF140500">
    <property type="entry name" value="BAS1536-like"/>
    <property type="match status" value="1"/>
</dbReference>
<comment type="caution">
    <text evidence="1">The sequence shown here is derived from an EMBL/GenBank/DDBJ whole genome shotgun (WGS) entry which is preliminary data.</text>
</comment>
<name>A0A7W5AUX7_9BACL</name>
<gene>
    <name evidence="1" type="ORF">FHS18_001184</name>
</gene>